<feature type="transmembrane region" description="Helical" evidence="2">
    <location>
        <begin position="22"/>
        <end position="40"/>
    </location>
</feature>
<feature type="compositionally biased region" description="Basic and acidic residues" evidence="1">
    <location>
        <begin position="73"/>
        <end position="84"/>
    </location>
</feature>
<keyword evidence="2" id="KW-0812">Transmembrane</keyword>
<keyword evidence="2" id="KW-0472">Membrane</keyword>
<sequence>MHSITAAPEPLAQDVARRQRRYLVQMGVRLVCFLAAIVTWSHVPMWGSLILIAAAVVLPYVAVIFANAGRERRDEMEPFVDPREIGPGTTHSQLENHPPAGDGGQP</sequence>
<evidence type="ECO:0000256" key="2">
    <source>
        <dbReference type="SAM" id="Phobius"/>
    </source>
</evidence>
<comment type="caution">
    <text evidence="3">The sequence shown here is derived from an EMBL/GenBank/DDBJ whole genome shotgun (WGS) entry which is preliminary data.</text>
</comment>
<dbReference type="Proteomes" id="UP000320461">
    <property type="component" value="Unassembled WGS sequence"/>
</dbReference>
<gene>
    <name evidence="3" type="ORF">CGE01nite_02540</name>
</gene>
<keyword evidence="4" id="KW-1185">Reference proteome</keyword>
<name>A0A4Y3KGJ9_9CELL</name>
<proteinExistence type="predicted"/>
<evidence type="ECO:0000313" key="4">
    <source>
        <dbReference type="Proteomes" id="UP000320461"/>
    </source>
</evidence>
<evidence type="ECO:0008006" key="5">
    <source>
        <dbReference type="Google" id="ProtNLM"/>
    </source>
</evidence>
<feature type="transmembrane region" description="Helical" evidence="2">
    <location>
        <begin position="46"/>
        <end position="66"/>
    </location>
</feature>
<reference evidence="3 4" key="1">
    <citation type="submission" date="2019-06" db="EMBL/GenBank/DDBJ databases">
        <title>Whole genome shotgun sequence of Cellulomonas gelida NBRC 3748.</title>
        <authorList>
            <person name="Hosoyama A."/>
            <person name="Uohara A."/>
            <person name="Ohji S."/>
            <person name="Ichikawa N."/>
        </authorList>
    </citation>
    <scope>NUCLEOTIDE SEQUENCE [LARGE SCALE GENOMIC DNA]</scope>
    <source>
        <strain evidence="3 4">NBRC 3748</strain>
    </source>
</reference>
<dbReference type="EMBL" id="BJLQ01000002">
    <property type="protein sequence ID" value="GEA83003.1"/>
    <property type="molecule type" value="Genomic_DNA"/>
</dbReference>
<keyword evidence="2" id="KW-1133">Transmembrane helix</keyword>
<evidence type="ECO:0000256" key="1">
    <source>
        <dbReference type="SAM" id="MobiDB-lite"/>
    </source>
</evidence>
<dbReference type="InterPro" id="IPR021449">
    <property type="entry name" value="DUF3099"/>
</dbReference>
<accession>A0A4Y3KGJ9</accession>
<feature type="region of interest" description="Disordered" evidence="1">
    <location>
        <begin position="73"/>
        <end position="106"/>
    </location>
</feature>
<dbReference type="AlphaFoldDB" id="A0A4Y3KGJ9"/>
<protein>
    <recommendedName>
        <fullName evidence="5">DUF3099 domain-containing protein</fullName>
    </recommendedName>
</protein>
<organism evidence="3 4">
    <name type="scientific">Cellulomonas gelida</name>
    <dbReference type="NCBI Taxonomy" id="1712"/>
    <lineage>
        <taxon>Bacteria</taxon>
        <taxon>Bacillati</taxon>
        <taxon>Actinomycetota</taxon>
        <taxon>Actinomycetes</taxon>
        <taxon>Micrococcales</taxon>
        <taxon>Cellulomonadaceae</taxon>
        <taxon>Cellulomonas</taxon>
    </lineage>
</organism>
<dbReference type="Pfam" id="PF11298">
    <property type="entry name" value="DUF3099"/>
    <property type="match status" value="1"/>
</dbReference>
<evidence type="ECO:0000313" key="3">
    <source>
        <dbReference type="EMBL" id="GEA83003.1"/>
    </source>
</evidence>